<evidence type="ECO:0000256" key="3">
    <source>
        <dbReference type="PROSITE-ProRule" id="PRU10007"/>
    </source>
</evidence>
<dbReference type="Pfam" id="PF00171">
    <property type="entry name" value="Aldedh"/>
    <property type="match status" value="1"/>
</dbReference>
<dbReference type="InterPro" id="IPR015590">
    <property type="entry name" value="Aldehyde_DH_dom"/>
</dbReference>
<keyword evidence="7" id="KW-1185">Reference proteome</keyword>
<gene>
    <name evidence="6" type="ORF">PYK22_00642</name>
</gene>
<reference evidence="6 7" key="1">
    <citation type="submission" date="2013-12" db="EMBL/GenBank/DDBJ databases">
        <authorList>
            <person name="Stott M."/>
        </authorList>
    </citation>
    <scope>NUCLEOTIDE SEQUENCE [LARGE SCALE GENOMIC DNA]</scope>
    <source>
        <strain evidence="6 7">K22</strain>
    </source>
</reference>
<dbReference type="InterPro" id="IPR016161">
    <property type="entry name" value="Ald_DH/histidinol_DH"/>
</dbReference>
<proteinExistence type="inferred from homology"/>
<dbReference type="EC" id="1.2.1.3" evidence="6"/>
<organism evidence="6 7">
    <name type="scientific">Pyrinomonas methylaliphatogenes</name>
    <dbReference type="NCBI Taxonomy" id="454194"/>
    <lineage>
        <taxon>Bacteria</taxon>
        <taxon>Pseudomonadati</taxon>
        <taxon>Acidobacteriota</taxon>
        <taxon>Blastocatellia</taxon>
        <taxon>Blastocatellales</taxon>
        <taxon>Pyrinomonadaceae</taxon>
        <taxon>Pyrinomonas</taxon>
    </lineage>
</organism>
<evidence type="ECO:0000256" key="4">
    <source>
        <dbReference type="RuleBase" id="RU003345"/>
    </source>
</evidence>
<evidence type="ECO:0000256" key="2">
    <source>
        <dbReference type="ARBA" id="ARBA00023002"/>
    </source>
</evidence>
<sequence length="564" mass="61848">MKRFHAIARSHGFKLIPSLFQAGQRFASVERNRNLIDHSFAYHFMVQARKAVRRKKNERAAARRTAVKTYYNYIGGEWVRPAAGEFFENINPADTRDVVGRFPLSTAEDIARAVEAAADAFDRWRRTPAPRRAELLFRLGEILVRNKERFAAEMTREMGKVLKETGGDVQEAIDCTYFAAGEGRRLHGFTTPSELPDKFAMCVRQPVGICGLITPWNFPMAIPSWKLMPALICGNTVVLKPAEDTPLSAINLVKACEEAGIPPGVVNVVTGYGETVGAALTEHAGVRLISFTGSTETGRIVASKCAERNAICSLEMGGKNVIIVMDDADLDLAIEGAVWGAFGTSGQRCTASSRLVVHKKVYKRFSQMLIERARALRVGNGADPETEMGPVINADAVAKIMGYIEIGQREDGAKLACGGKRLTNGEYAHGYFIEPTVFVDVAPQMRIAQEEIFGPVTAVIPTDSLEEAIEIANGVRYGLSASIYTQDVNRAFHAMNEIYTGIFYINAPTIGAEVHLPFGGTKATGNGHREAGTQVLDIFSEWKAVYVDYSGRLQRAQIDTAKME</sequence>
<dbReference type="Gene3D" id="3.40.309.10">
    <property type="entry name" value="Aldehyde Dehydrogenase, Chain A, domain 2"/>
    <property type="match status" value="1"/>
</dbReference>
<dbReference type="PANTHER" id="PTHR11699">
    <property type="entry name" value="ALDEHYDE DEHYDROGENASE-RELATED"/>
    <property type="match status" value="1"/>
</dbReference>
<dbReference type="InterPro" id="IPR029510">
    <property type="entry name" value="Ald_DH_CS_GLU"/>
</dbReference>
<evidence type="ECO:0000313" key="7">
    <source>
        <dbReference type="Proteomes" id="UP000031518"/>
    </source>
</evidence>
<dbReference type="FunFam" id="3.40.309.10:FF:000009">
    <property type="entry name" value="Aldehyde dehydrogenase A"/>
    <property type="match status" value="1"/>
</dbReference>
<evidence type="ECO:0000313" key="6">
    <source>
        <dbReference type="EMBL" id="CDM64647.1"/>
    </source>
</evidence>
<dbReference type="STRING" id="454194.PYK22_00642"/>
<dbReference type="InterPro" id="IPR016163">
    <property type="entry name" value="Ald_DH_C"/>
</dbReference>
<dbReference type="PROSITE" id="PS00070">
    <property type="entry name" value="ALDEHYDE_DEHYDR_CYS"/>
    <property type="match status" value="1"/>
</dbReference>
<dbReference type="Gene3D" id="3.40.605.10">
    <property type="entry name" value="Aldehyde Dehydrogenase, Chain A, domain 1"/>
    <property type="match status" value="1"/>
</dbReference>
<evidence type="ECO:0000259" key="5">
    <source>
        <dbReference type="Pfam" id="PF00171"/>
    </source>
</evidence>
<keyword evidence="2 4" id="KW-0560">Oxidoreductase</keyword>
<dbReference type="SUPFAM" id="SSF53720">
    <property type="entry name" value="ALDH-like"/>
    <property type="match status" value="1"/>
</dbReference>
<dbReference type="FunFam" id="3.40.605.10:FF:000007">
    <property type="entry name" value="NAD/NADP-dependent betaine aldehyde dehydrogenase"/>
    <property type="match status" value="1"/>
</dbReference>
<dbReference type="CDD" id="cd07131">
    <property type="entry name" value="ALDH_AldH-CAJ73105"/>
    <property type="match status" value="1"/>
</dbReference>
<feature type="active site" evidence="3">
    <location>
        <position position="315"/>
    </location>
</feature>
<evidence type="ECO:0000256" key="1">
    <source>
        <dbReference type="ARBA" id="ARBA00009986"/>
    </source>
</evidence>
<protein>
    <submittedName>
        <fullName evidence="6">NAD-dependent aldehyde dehydrogenase</fullName>
        <ecNumber evidence="6">1.2.1.3</ecNumber>
    </submittedName>
</protein>
<comment type="similarity">
    <text evidence="1 4">Belongs to the aldehyde dehydrogenase family.</text>
</comment>
<reference evidence="6 7" key="2">
    <citation type="submission" date="2015-01" db="EMBL/GenBank/DDBJ databases">
        <title>Complete genome sequence of Pyrinomonas methylaliphatogenes type strain K22T.</title>
        <authorList>
            <person name="Lee K.C.Y."/>
            <person name="Power J.F."/>
            <person name="Dunfield P.F."/>
            <person name="Morgan X.C."/>
            <person name="Huttenhower C."/>
            <person name="Stott M.B."/>
        </authorList>
    </citation>
    <scope>NUCLEOTIDE SEQUENCE [LARGE SCALE GENOMIC DNA]</scope>
    <source>
        <strain evidence="6 7">K22</strain>
    </source>
</reference>
<dbReference type="Proteomes" id="UP000031518">
    <property type="component" value="Unassembled WGS sequence"/>
</dbReference>
<accession>A0A0B6WV62</accession>
<dbReference type="AlphaFoldDB" id="A0A0B6WV62"/>
<dbReference type="EMBL" id="CBXV010000002">
    <property type="protein sequence ID" value="CDM64647.1"/>
    <property type="molecule type" value="Genomic_DNA"/>
</dbReference>
<dbReference type="InterPro" id="IPR016160">
    <property type="entry name" value="Ald_DH_CS_CYS"/>
</dbReference>
<feature type="domain" description="Aldehyde dehydrogenase" evidence="5">
    <location>
        <begin position="78"/>
        <end position="545"/>
    </location>
</feature>
<name>A0A0B6WV62_9BACT</name>
<dbReference type="InterPro" id="IPR016162">
    <property type="entry name" value="Ald_DH_N"/>
</dbReference>
<dbReference type="GO" id="GO:0004029">
    <property type="term" value="F:aldehyde dehydrogenase (NAD+) activity"/>
    <property type="evidence" value="ECO:0007669"/>
    <property type="project" value="UniProtKB-EC"/>
</dbReference>
<dbReference type="PROSITE" id="PS00687">
    <property type="entry name" value="ALDEHYDE_DEHYDR_GLU"/>
    <property type="match status" value="1"/>
</dbReference>